<accession>A0ABV5V2V9</accession>
<keyword evidence="2" id="KW-0472">Membrane</keyword>
<reference evidence="3 4" key="1">
    <citation type="submission" date="2024-09" db="EMBL/GenBank/DDBJ databases">
        <authorList>
            <person name="Sun Q."/>
            <person name="Mori K."/>
        </authorList>
    </citation>
    <scope>NUCLEOTIDE SEQUENCE [LARGE SCALE GENOMIC DNA]</scope>
    <source>
        <strain evidence="3 4">JCM 12763</strain>
    </source>
</reference>
<dbReference type="EMBL" id="JBHMAX010000017">
    <property type="protein sequence ID" value="MFB9732153.1"/>
    <property type="molecule type" value="Genomic_DNA"/>
</dbReference>
<dbReference type="Pfam" id="PF04286">
    <property type="entry name" value="DUF445"/>
    <property type="match status" value="1"/>
</dbReference>
<sequence>MTLTTGRAEPPRAPATPVTRTSVTDEERRAGLRRMRAVATGLLVLMAVVYVLTHGREGFWGYVNAASEAGMVGAIADWFAVVALFRHPLGIPIPHTALVRRRKDELGDSLEQFVSDNFLTPEVLREKILDARVMLRLGDWLAEPENAQRVVTEASPFLRRLVDRVDERELRSLVDNVLIPRVRREDLSPLAGHLLERVVDEGAHHGLVDLGARELHAWLALHQDEVEAIVRSRAPQWAPTWVNDQVTRRVYQEVLRWARDIKDDPHHNVRAAIDSYLAELGRDLQDDPRTAERFERLKERLLDHPQVSDTAVRLGETLRSSILEALDDPAGHLRTRMETELRAFGRRLQDDAELRARLEEWTADTVVALVARYGPELTSVISGTIRRWDAAEASDKIELHVGRDLQFIRLNGTVVGALVGLVIHTVSQFL</sequence>
<dbReference type="PANTHER" id="PTHR38442">
    <property type="entry name" value="INNER MEMBRANE PROTEIN-RELATED"/>
    <property type="match status" value="1"/>
</dbReference>
<feature type="region of interest" description="Disordered" evidence="1">
    <location>
        <begin position="1"/>
        <end position="29"/>
    </location>
</feature>
<keyword evidence="4" id="KW-1185">Reference proteome</keyword>
<name>A0ABV5V2V9_9MICO</name>
<evidence type="ECO:0000313" key="4">
    <source>
        <dbReference type="Proteomes" id="UP001589613"/>
    </source>
</evidence>
<gene>
    <name evidence="3" type="ORF">ACFFN0_08865</name>
</gene>
<feature type="transmembrane region" description="Helical" evidence="2">
    <location>
        <begin position="37"/>
        <end position="53"/>
    </location>
</feature>
<proteinExistence type="predicted"/>
<protein>
    <submittedName>
        <fullName evidence="3">DUF445 domain-containing protein</fullName>
    </submittedName>
</protein>
<dbReference type="InterPro" id="IPR007383">
    <property type="entry name" value="DUF445"/>
</dbReference>
<organism evidence="3 4">
    <name type="scientific">Ornithinimicrobium kibberense</name>
    <dbReference type="NCBI Taxonomy" id="282060"/>
    <lineage>
        <taxon>Bacteria</taxon>
        <taxon>Bacillati</taxon>
        <taxon>Actinomycetota</taxon>
        <taxon>Actinomycetes</taxon>
        <taxon>Micrococcales</taxon>
        <taxon>Ornithinimicrobiaceae</taxon>
        <taxon>Ornithinimicrobium</taxon>
    </lineage>
</organism>
<dbReference type="PANTHER" id="PTHR38442:SF1">
    <property type="entry name" value="INNER MEMBRANE PROTEIN"/>
    <property type="match status" value="1"/>
</dbReference>
<evidence type="ECO:0000256" key="1">
    <source>
        <dbReference type="SAM" id="MobiDB-lite"/>
    </source>
</evidence>
<comment type="caution">
    <text evidence="3">The sequence shown here is derived from an EMBL/GenBank/DDBJ whole genome shotgun (WGS) entry which is preliminary data.</text>
</comment>
<keyword evidence="2" id="KW-0812">Transmembrane</keyword>
<evidence type="ECO:0000256" key="2">
    <source>
        <dbReference type="SAM" id="Phobius"/>
    </source>
</evidence>
<keyword evidence="2" id="KW-1133">Transmembrane helix</keyword>
<dbReference type="RefSeq" id="WP_238330390.1">
    <property type="nucleotide sequence ID" value="NZ_JBHMAX010000017.1"/>
</dbReference>
<evidence type="ECO:0000313" key="3">
    <source>
        <dbReference type="EMBL" id="MFB9732153.1"/>
    </source>
</evidence>
<dbReference type="Proteomes" id="UP001589613">
    <property type="component" value="Unassembled WGS sequence"/>
</dbReference>